<sequence>MARRCPGPPPRPLSAHASCSSFVQSFCCPKHSSLSARGQSSHGSAAFLGSPRSNDVSCRPPGSRFTCPGPSGQHQAVQVRAERLSVTQYSILPRIALRSDTAIQTNGYPHGAQTCPHKGAPDSGASARRSRPSLPGLCEQRMPVSDDGQRSVRAVLTRPQEENNSTH</sequence>
<protein>
    <submittedName>
        <fullName evidence="1">Uncharacterized protein</fullName>
    </submittedName>
</protein>
<evidence type="ECO:0000313" key="2">
    <source>
        <dbReference type="Proteomes" id="UP000814140"/>
    </source>
</evidence>
<reference evidence="1" key="2">
    <citation type="journal article" date="2022" name="New Phytol.">
        <title>Evolutionary transition to the ectomycorrhizal habit in the genomes of a hyperdiverse lineage of mushroom-forming fungi.</title>
        <authorList>
            <person name="Looney B."/>
            <person name="Miyauchi S."/>
            <person name="Morin E."/>
            <person name="Drula E."/>
            <person name="Courty P.E."/>
            <person name="Kohler A."/>
            <person name="Kuo A."/>
            <person name="LaButti K."/>
            <person name="Pangilinan J."/>
            <person name="Lipzen A."/>
            <person name="Riley R."/>
            <person name="Andreopoulos W."/>
            <person name="He G."/>
            <person name="Johnson J."/>
            <person name="Nolan M."/>
            <person name="Tritt A."/>
            <person name="Barry K.W."/>
            <person name="Grigoriev I.V."/>
            <person name="Nagy L.G."/>
            <person name="Hibbett D."/>
            <person name="Henrissat B."/>
            <person name="Matheny P.B."/>
            <person name="Labbe J."/>
            <person name="Martin F.M."/>
        </authorList>
    </citation>
    <scope>NUCLEOTIDE SEQUENCE</scope>
    <source>
        <strain evidence="1">HHB10654</strain>
    </source>
</reference>
<reference evidence="1" key="1">
    <citation type="submission" date="2021-03" db="EMBL/GenBank/DDBJ databases">
        <authorList>
            <consortium name="DOE Joint Genome Institute"/>
            <person name="Ahrendt S."/>
            <person name="Looney B.P."/>
            <person name="Miyauchi S."/>
            <person name="Morin E."/>
            <person name="Drula E."/>
            <person name="Courty P.E."/>
            <person name="Chicoki N."/>
            <person name="Fauchery L."/>
            <person name="Kohler A."/>
            <person name="Kuo A."/>
            <person name="Labutti K."/>
            <person name="Pangilinan J."/>
            <person name="Lipzen A."/>
            <person name="Riley R."/>
            <person name="Andreopoulos W."/>
            <person name="He G."/>
            <person name="Johnson J."/>
            <person name="Barry K.W."/>
            <person name="Grigoriev I.V."/>
            <person name="Nagy L."/>
            <person name="Hibbett D."/>
            <person name="Henrissat B."/>
            <person name="Matheny P.B."/>
            <person name="Labbe J."/>
            <person name="Martin F."/>
        </authorList>
    </citation>
    <scope>NUCLEOTIDE SEQUENCE</scope>
    <source>
        <strain evidence="1">HHB10654</strain>
    </source>
</reference>
<dbReference type="Proteomes" id="UP000814140">
    <property type="component" value="Unassembled WGS sequence"/>
</dbReference>
<evidence type="ECO:0000313" key="1">
    <source>
        <dbReference type="EMBL" id="KAI0066905.1"/>
    </source>
</evidence>
<gene>
    <name evidence="1" type="ORF">BV25DRAFT_1257690</name>
</gene>
<dbReference type="EMBL" id="MU277191">
    <property type="protein sequence ID" value="KAI0066905.1"/>
    <property type="molecule type" value="Genomic_DNA"/>
</dbReference>
<accession>A0ACB8TES5</accession>
<proteinExistence type="predicted"/>
<keyword evidence="2" id="KW-1185">Reference proteome</keyword>
<organism evidence="1 2">
    <name type="scientific">Artomyces pyxidatus</name>
    <dbReference type="NCBI Taxonomy" id="48021"/>
    <lineage>
        <taxon>Eukaryota</taxon>
        <taxon>Fungi</taxon>
        <taxon>Dikarya</taxon>
        <taxon>Basidiomycota</taxon>
        <taxon>Agaricomycotina</taxon>
        <taxon>Agaricomycetes</taxon>
        <taxon>Russulales</taxon>
        <taxon>Auriscalpiaceae</taxon>
        <taxon>Artomyces</taxon>
    </lineage>
</organism>
<name>A0ACB8TES5_9AGAM</name>
<comment type="caution">
    <text evidence="1">The sequence shown here is derived from an EMBL/GenBank/DDBJ whole genome shotgun (WGS) entry which is preliminary data.</text>
</comment>